<evidence type="ECO:0000313" key="18">
    <source>
        <dbReference type="EMBL" id="SJZ64599.1"/>
    </source>
</evidence>
<comment type="similarity">
    <text evidence="7">Belongs to the CobU/CobP family.</text>
</comment>
<evidence type="ECO:0000256" key="4">
    <source>
        <dbReference type="ARBA" id="ARBA00003889"/>
    </source>
</evidence>
<evidence type="ECO:0000256" key="1">
    <source>
        <dbReference type="ARBA" id="ARBA00000312"/>
    </source>
</evidence>
<dbReference type="PANTHER" id="PTHR34848:SF1">
    <property type="entry name" value="BIFUNCTIONAL ADENOSYLCOBALAMIN BIOSYNTHESIS PROTEIN COBU"/>
    <property type="match status" value="1"/>
</dbReference>
<dbReference type="GO" id="GO:0043752">
    <property type="term" value="F:adenosylcobinamide kinase activity"/>
    <property type="evidence" value="ECO:0007669"/>
    <property type="project" value="UniProtKB-EC"/>
</dbReference>
<dbReference type="GO" id="GO:0005524">
    <property type="term" value="F:ATP binding"/>
    <property type="evidence" value="ECO:0007669"/>
    <property type="project" value="UniProtKB-KW"/>
</dbReference>
<comment type="catalytic activity">
    <reaction evidence="1">
        <text>adenosylcob(III)inamide + ATP = adenosylcob(III)inamide phosphate + ADP + H(+)</text>
        <dbReference type="Rhea" id="RHEA:15769"/>
        <dbReference type="ChEBI" id="CHEBI:2480"/>
        <dbReference type="ChEBI" id="CHEBI:15378"/>
        <dbReference type="ChEBI" id="CHEBI:30616"/>
        <dbReference type="ChEBI" id="CHEBI:58502"/>
        <dbReference type="ChEBI" id="CHEBI:456216"/>
        <dbReference type="EC" id="2.7.1.156"/>
    </reaction>
</comment>
<dbReference type="CDD" id="cd00544">
    <property type="entry name" value="CobU"/>
    <property type="match status" value="1"/>
</dbReference>
<evidence type="ECO:0000256" key="6">
    <source>
        <dbReference type="ARBA" id="ARBA00005159"/>
    </source>
</evidence>
<dbReference type="STRING" id="1122192.SAMN02745673_01047"/>
<comment type="function">
    <text evidence="4">Catalyzes ATP-dependent phosphorylation of adenosylcobinamide and addition of GMP to adenosylcobinamide phosphate.</text>
</comment>
<evidence type="ECO:0000256" key="15">
    <source>
        <dbReference type="ARBA" id="ARBA00023134"/>
    </source>
</evidence>
<evidence type="ECO:0000256" key="9">
    <source>
        <dbReference type="ARBA" id="ARBA00012523"/>
    </source>
</evidence>
<evidence type="ECO:0000256" key="12">
    <source>
        <dbReference type="ARBA" id="ARBA00022741"/>
    </source>
</evidence>
<evidence type="ECO:0000256" key="13">
    <source>
        <dbReference type="ARBA" id="ARBA00022777"/>
    </source>
</evidence>
<keyword evidence="13 18" id="KW-0418">Kinase</keyword>
<dbReference type="Pfam" id="PF02283">
    <property type="entry name" value="CobU"/>
    <property type="match status" value="1"/>
</dbReference>
<keyword evidence="10" id="KW-0169">Cobalamin biosynthesis</keyword>
<dbReference type="OrthoDB" id="9788370at2"/>
<dbReference type="GO" id="GO:0008820">
    <property type="term" value="F:cobinamide phosphate guanylyltransferase activity"/>
    <property type="evidence" value="ECO:0007669"/>
    <property type="project" value="UniProtKB-EC"/>
</dbReference>
<evidence type="ECO:0000256" key="7">
    <source>
        <dbReference type="ARBA" id="ARBA00007490"/>
    </source>
</evidence>
<evidence type="ECO:0000256" key="2">
    <source>
        <dbReference type="ARBA" id="ARBA00000711"/>
    </source>
</evidence>
<evidence type="ECO:0000256" key="8">
    <source>
        <dbReference type="ARBA" id="ARBA00012016"/>
    </source>
</evidence>
<evidence type="ECO:0000256" key="14">
    <source>
        <dbReference type="ARBA" id="ARBA00022840"/>
    </source>
</evidence>
<dbReference type="UniPathway" id="UPA00148">
    <property type="reaction ID" value="UER00236"/>
</dbReference>
<accession>A0A1T4MC24</accession>
<dbReference type="AlphaFoldDB" id="A0A1T4MC24"/>
<dbReference type="Proteomes" id="UP000190637">
    <property type="component" value="Unassembled WGS sequence"/>
</dbReference>
<proteinExistence type="inferred from homology"/>
<keyword evidence="15" id="KW-0342">GTP-binding</keyword>
<comment type="catalytic activity">
    <reaction evidence="3">
        <text>adenosylcob(III)inamide + GTP = adenosylcob(III)inamide phosphate + GDP + H(+)</text>
        <dbReference type="Rhea" id="RHEA:15765"/>
        <dbReference type="ChEBI" id="CHEBI:2480"/>
        <dbReference type="ChEBI" id="CHEBI:15378"/>
        <dbReference type="ChEBI" id="CHEBI:37565"/>
        <dbReference type="ChEBI" id="CHEBI:58189"/>
        <dbReference type="ChEBI" id="CHEBI:58502"/>
        <dbReference type="EC" id="2.7.1.156"/>
    </reaction>
</comment>
<dbReference type="InterPro" id="IPR003203">
    <property type="entry name" value="CobU/CobP"/>
</dbReference>
<keyword evidence="18" id="KW-0548">Nucleotidyltransferase</keyword>
<keyword evidence="19" id="KW-1185">Reference proteome</keyword>
<evidence type="ECO:0000256" key="3">
    <source>
        <dbReference type="ARBA" id="ARBA00001522"/>
    </source>
</evidence>
<gene>
    <name evidence="18" type="ORF">SAMN02745673_01047</name>
</gene>
<sequence>MRIRFSGTAGPTGWPAPNCRCASCNLAAEQRRLPLRVTVDDAFALTAPDTAPARRLPPGYHSSVTEHGVRIDAPDGTRLLYAASGACADLATGSGRHDDPEVDLAIVDVGESASVIGALRRCGVVGAATAVAAVGGDHRVHSPAEFARRARLWGALAPADGQVVGCPPATWPPERVRGPYRVLVTGGARSGKSSEAERRLLAEPEVTYIATGPKPTAHDPAWSARVTAHRERRPWWWRTEETLEVAHLLENASGAVLLDCVGTWLAGVMEECGMWEEHPRPTAADEVRSRIDALVAAWRRCPAHLVAVTNEVGSGVVPATVSGGLYRDWLGRLNQALAAESEEVTLAVAGRIVELR</sequence>
<evidence type="ECO:0000256" key="11">
    <source>
        <dbReference type="ARBA" id="ARBA00022679"/>
    </source>
</evidence>
<evidence type="ECO:0000256" key="17">
    <source>
        <dbReference type="ARBA" id="ARBA00030571"/>
    </source>
</evidence>
<dbReference type="InterPro" id="IPR027417">
    <property type="entry name" value="P-loop_NTPase"/>
</dbReference>
<dbReference type="EC" id="2.7.7.62" evidence="9"/>
<dbReference type="Gene3D" id="3.40.50.300">
    <property type="entry name" value="P-loop containing nucleotide triphosphate hydrolases"/>
    <property type="match status" value="1"/>
</dbReference>
<dbReference type="EMBL" id="FUWS01000002">
    <property type="protein sequence ID" value="SJZ64599.1"/>
    <property type="molecule type" value="Genomic_DNA"/>
</dbReference>
<organism evidence="18 19">
    <name type="scientific">Marinactinospora thermotolerans DSM 45154</name>
    <dbReference type="NCBI Taxonomy" id="1122192"/>
    <lineage>
        <taxon>Bacteria</taxon>
        <taxon>Bacillati</taxon>
        <taxon>Actinomycetota</taxon>
        <taxon>Actinomycetes</taxon>
        <taxon>Streptosporangiales</taxon>
        <taxon>Nocardiopsidaceae</taxon>
        <taxon>Marinactinospora</taxon>
    </lineage>
</organism>
<protein>
    <recommendedName>
        <fullName evidence="16">Adenosylcobinamide kinase</fullName>
        <ecNumber evidence="8">2.7.1.156</ecNumber>
        <ecNumber evidence="9">2.7.7.62</ecNumber>
    </recommendedName>
    <alternativeName>
        <fullName evidence="17">Adenosylcobinamide-phosphate guanylyltransferase</fullName>
    </alternativeName>
</protein>
<dbReference type="PANTHER" id="PTHR34848">
    <property type="match status" value="1"/>
</dbReference>
<keyword evidence="12" id="KW-0547">Nucleotide-binding</keyword>
<keyword evidence="11 18" id="KW-0808">Transferase</keyword>
<dbReference type="GO" id="GO:0005525">
    <property type="term" value="F:GTP binding"/>
    <property type="evidence" value="ECO:0007669"/>
    <property type="project" value="UniProtKB-KW"/>
</dbReference>
<comment type="catalytic activity">
    <reaction evidence="2">
        <text>adenosylcob(III)inamide phosphate + GTP + H(+) = adenosylcob(III)inamide-GDP + diphosphate</text>
        <dbReference type="Rhea" id="RHEA:22712"/>
        <dbReference type="ChEBI" id="CHEBI:15378"/>
        <dbReference type="ChEBI" id="CHEBI:33019"/>
        <dbReference type="ChEBI" id="CHEBI:37565"/>
        <dbReference type="ChEBI" id="CHEBI:58502"/>
        <dbReference type="ChEBI" id="CHEBI:60487"/>
        <dbReference type="EC" id="2.7.7.62"/>
    </reaction>
</comment>
<evidence type="ECO:0000256" key="5">
    <source>
        <dbReference type="ARBA" id="ARBA00004692"/>
    </source>
</evidence>
<dbReference type="SUPFAM" id="SSF52540">
    <property type="entry name" value="P-loop containing nucleoside triphosphate hydrolases"/>
    <property type="match status" value="1"/>
</dbReference>
<evidence type="ECO:0000313" key="19">
    <source>
        <dbReference type="Proteomes" id="UP000190637"/>
    </source>
</evidence>
<name>A0A1T4MC24_9ACTN</name>
<keyword evidence="14" id="KW-0067">ATP-binding</keyword>
<dbReference type="EC" id="2.7.1.156" evidence="8"/>
<comment type="pathway">
    <text evidence="6">Cofactor biosynthesis; adenosylcobalamin biosynthesis; adenosylcobalamin from cob(II)yrinate a,c-diamide: step 5/7.</text>
</comment>
<evidence type="ECO:0000256" key="10">
    <source>
        <dbReference type="ARBA" id="ARBA00022573"/>
    </source>
</evidence>
<dbReference type="GO" id="GO:0009236">
    <property type="term" value="P:cobalamin biosynthetic process"/>
    <property type="evidence" value="ECO:0007669"/>
    <property type="project" value="UniProtKB-UniPathway"/>
</dbReference>
<reference evidence="18 19" key="1">
    <citation type="submission" date="2017-02" db="EMBL/GenBank/DDBJ databases">
        <authorList>
            <person name="Peterson S.W."/>
        </authorList>
    </citation>
    <scope>NUCLEOTIDE SEQUENCE [LARGE SCALE GENOMIC DNA]</scope>
    <source>
        <strain evidence="18 19">DSM 45154</strain>
    </source>
</reference>
<evidence type="ECO:0000256" key="16">
    <source>
        <dbReference type="ARBA" id="ARBA00029570"/>
    </source>
</evidence>
<comment type="pathway">
    <text evidence="5">Cofactor biosynthesis; adenosylcobalamin biosynthesis; adenosylcobalamin from cob(II)yrinate a,c-diamide: step 6/7.</text>
</comment>